<dbReference type="Pfam" id="PF06101">
    <property type="entry name" value="Vps62"/>
    <property type="match status" value="1"/>
</dbReference>
<dbReference type="InterPro" id="IPR009291">
    <property type="entry name" value="Vps62"/>
</dbReference>
<accession>A0AAE0DJX6</accession>
<dbReference type="PANTHER" id="PTHR48174">
    <property type="entry name" value="DUF946 FAMILY PROTEIN"/>
    <property type="match status" value="1"/>
</dbReference>
<gene>
    <name evidence="2" type="ORF">OEA41_005786</name>
</gene>
<feature type="signal peptide" evidence="1">
    <location>
        <begin position="1"/>
        <end position="21"/>
    </location>
</feature>
<reference evidence="2" key="1">
    <citation type="submission" date="2022-11" db="EMBL/GenBank/DDBJ databases">
        <title>Chromosomal genome sequence assembly and mating type (MAT) locus characterization of the leprose asexual lichenized fungus Lepraria neglecta (Nyl.) Erichsen.</title>
        <authorList>
            <person name="Allen J.L."/>
            <person name="Pfeffer B."/>
        </authorList>
    </citation>
    <scope>NUCLEOTIDE SEQUENCE</scope>
    <source>
        <strain evidence="2">Allen 5258</strain>
    </source>
</reference>
<evidence type="ECO:0000313" key="3">
    <source>
        <dbReference type="Proteomes" id="UP001276659"/>
    </source>
</evidence>
<evidence type="ECO:0008006" key="4">
    <source>
        <dbReference type="Google" id="ProtNLM"/>
    </source>
</evidence>
<dbReference type="AlphaFoldDB" id="A0AAE0DJX6"/>
<sequence length="350" mass="38378">MSLSSNVLLGLLAAVSQLHHASPMAFPAPLLEERQASTVPDFVSTYAPLVWLYSGETYFPSDIGAQLDHTKPEVNFDVITGYPMPLTLNNLDSLNADNGSQVYLTSVDNIVTNPAWLNGVKPDSTGKTDGAVSVAIIVNDRGNGEVDAFYMYFYAYNWGGTFLGEDVDDHVGDWEHNMIRFQNGTPSQVWYSQHSFGEAFTYDCLEKQGVRPFTYSGNGSHANYAITGTHDHTIPNVDLPGTGILTDYTDQGTLWDPLLSAYFYSFNADANTYTAYNSSYPTAWLQFVGQWGDEQYPNSDKRQHEVIPGISATAQYSGGPTGPEDKQLNRTAVCPTASGYVCDIRTSLTS</sequence>
<organism evidence="2 3">
    <name type="scientific">Lepraria neglecta</name>
    <dbReference type="NCBI Taxonomy" id="209136"/>
    <lineage>
        <taxon>Eukaryota</taxon>
        <taxon>Fungi</taxon>
        <taxon>Dikarya</taxon>
        <taxon>Ascomycota</taxon>
        <taxon>Pezizomycotina</taxon>
        <taxon>Lecanoromycetes</taxon>
        <taxon>OSLEUM clade</taxon>
        <taxon>Lecanoromycetidae</taxon>
        <taxon>Lecanorales</taxon>
        <taxon>Lecanorineae</taxon>
        <taxon>Stereocaulaceae</taxon>
        <taxon>Lepraria</taxon>
    </lineage>
</organism>
<name>A0AAE0DJX6_9LECA</name>
<evidence type="ECO:0000313" key="2">
    <source>
        <dbReference type="EMBL" id="KAK3172464.1"/>
    </source>
</evidence>
<dbReference type="EMBL" id="JASNWA010000007">
    <property type="protein sequence ID" value="KAK3172464.1"/>
    <property type="molecule type" value="Genomic_DNA"/>
</dbReference>
<evidence type="ECO:0000256" key="1">
    <source>
        <dbReference type="SAM" id="SignalP"/>
    </source>
</evidence>
<dbReference type="PANTHER" id="PTHR48174:SF5">
    <property type="entry name" value="VACUOLAR PROTEIN SORTING-ASSOCIATED PROTEIN 62"/>
    <property type="match status" value="1"/>
</dbReference>
<keyword evidence="1" id="KW-0732">Signal</keyword>
<dbReference type="Proteomes" id="UP001276659">
    <property type="component" value="Unassembled WGS sequence"/>
</dbReference>
<keyword evidence="3" id="KW-1185">Reference proteome</keyword>
<proteinExistence type="predicted"/>
<comment type="caution">
    <text evidence="2">The sequence shown here is derived from an EMBL/GenBank/DDBJ whole genome shotgun (WGS) entry which is preliminary data.</text>
</comment>
<feature type="chain" id="PRO_5042037717" description="Vacuolar protein sorting-associated protein 62" evidence="1">
    <location>
        <begin position="22"/>
        <end position="350"/>
    </location>
</feature>
<protein>
    <recommendedName>
        <fullName evidence="4">Vacuolar protein sorting-associated protein 62</fullName>
    </recommendedName>
</protein>